<dbReference type="AlphaFoldDB" id="A0AAV1RBJ2"/>
<sequence length="50" mass="5567">MGEHGYSFDRACFPSDIIAENTPHLKPERSELPSNKKFDCLSSTIQGQAI</sequence>
<name>A0AAV1RBJ2_9ROSI</name>
<gene>
    <name evidence="1" type="ORF">DCAF_LOCUS7916</name>
</gene>
<reference evidence="1 2" key="1">
    <citation type="submission" date="2024-01" db="EMBL/GenBank/DDBJ databases">
        <authorList>
            <person name="Waweru B."/>
        </authorList>
    </citation>
    <scope>NUCLEOTIDE SEQUENCE [LARGE SCALE GENOMIC DNA]</scope>
</reference>
<evidence type="ECO:0000313" key="1">
    <source>
        <dbReference type="EMBL" id="CAK7330357.1"/>
    </source>
</evidence>
<evidence type="ECO:0000313" key="2">
    <source>
        <dbReference type="Proteomes" id="UP001314170"/>
    </source>
</evidence>
<comment type="caution">
    <text evidence="1">The sequence shown here is derived from an EMBL/GenBank/DDBJ whole genome shotgun (WGS) entry which is preliminary data.</text>
</comment>
<proteinExistence type="predicted"/>
<dbReference type="Proteomes" id="UP001314170">
    <property type="component" value="Unassembled WGS sequence"/>
</dbReference>
<keyword evidence="2" id="KW-1185">Reference proteome</keyword>
<dbReference type="EMBL" id="CAWUPB010000913">
    <property type="protein sequence ID" value="CAK7330357.1"/>
    <property type="molecule type" value="Genomic_DNA"/>
</dbReference>
<protein>
    <submittedName>
        <fullName evidence="1">Uncharacterized protein</fullName>
    </submittedName>
</protein>
<organism evidence="1 2">
    <name type="scientific">Dovyalis caffra</name>
    <dbReference type="NCBI Taxonomy" id="77055"/>
    <lineage>
        <taxon>Eukaryota</taxon>
        <taxon>Viridiplantae</taxon>
        <taxon>Streptophyta</taxon>
        <taxon>Embryophyta</taxon>
        <taxon>Tracheophyta</taxon>
        <taxon>Spermatophyta</taxon>
        <taxon>Magnoliopsida</taxon>
        <taxon>eudicotyledons</taxon>
        <taxon>Gunneridae</taxon>
        <taxon>Pentapetalae</taxon>
        <taxon>rosids</taxon>
        <taxon>fabids</taxon>
        <taxon>Malpighiales</taxon>
        <taxon>Salicaceae</taxon>
        <taxon>Flacourtieae</taxon>
        <taxon>Dovyalis</taxon>
    </lineage>
</organism>
<accession>A0AAV1RBJ2</accession>